<name>A0A1S1J7K8_9FLAO</name>
<dbReference type="EMBL" id="MUHG01000023">
    <property type="protein sequence ID" value="OXB18387.1"/>
    <property type="molecule type" value="Genomic_DNA"/>
</dbReference>
<gene>
    <name evidence="2" type="ORF">B0A71_15835</name>
    <name evidence="1" type="ORF">BHE19_07810</name>
</gene>
<protein>
    <recommendedName>
        <fullName evidence="5">DUF3828 domain-containing protein</fullName>
    </recommendedName>
</protein>
<proteinExistence type="predicted"/>
<dbReference type="AlphaFoldDB" id="A0A1S1J7K8"/>
<keyword evidence="4" id="KW-1185">Reference proteome</keyword>
<evidence type="ECO:0000313" key="1">
    <source>
        <dbReference type="EMBL" id="OHT45728.1"/>
    </source>
</evidence>
<evidence type="ECO:0000313" key="2">
    <source>
        <dbReference type="EMBL" id="OXB18387.1"/>
    </source>
</evidence>
<dbReference type="Gene3D" id="3.10.450.50">
    <property type="match status" value="1"/>
</dbReference>
<sequence length="204" mass="24024">MKYSKIFFLFLLGITLVSFKPLDVKQADTTYTSVYFLTDKQQIETLIRKAYEWIETKKTQGDFDVIENKKGDKYVALNTKTHHKIISELKNSNFFAQQFIDNYNKIALKIGENLKSSKIEYWVGELPPYGNDSNPWCNCQDNPESYWKTLKVNDLKIQNNKATFYWTWTEWKDSPKYKVTAVKENGIWKIAALDGFDYKSFTKI</sequence>
<dbReference type="Proteomes" id="UP000180252">
    <property type="component" value="Unassembled WGS sequence"/>
</dbReference>
<dbReference type="STRING" id="1278819.BHE19_07810"/>
<reference evidence="2 4" key="3">
    <citation type="submission" date="2016-11" db="EMBL/GenBank/DDBJ databases">
        <title>Whole genomes of Flavobacteriaceae.</title>
        <authorList>
            <person name="Stine C."/>
            <person name="Li C."/>
            <person name="Tadesse D."/>
        </authorList>
    </citation>
    <scope>NUCLEOTIDE SEQUENCE [LARGE SCALE GENOMIC DNA]</scope>
    <source>
        <strain evidence="2 4">ATCC BAA-2541</strain>
    </source>
</reference>
<reference evidence="1" key="1">
    <citation type="submission" date="2016-09" db="EMBL/GenBank/DDBJ databases">
        <authorList>
            <person name="Capua I."/>
            <person name="De Benedictis P."/>
            <person name="Joannis T."/>
            <person name="Lombin L.H."/>
            <person name="Cattoli G."/>
        </authorList>
    </citation>
    <scope>NUCLEOTIDE SEQUENCE [LARGE SCALE GENOMIC DNA]</scope>
    <source>
        <strain evidence="1">MSU</strain>
    </source>
</reference>
<comment type="caution">
    <text evidence="1">The sequence shown here is derived from an EMBL/GenBank/DDBJ whole genome shotgun (WGS) entry which is preliminary data.</text>
</comment>
<evidence type="ECO:0000313" key="3">
    <source>
        <dbReference type="Proteomes" id="UP000180252"/>
    </source>
</evidence>
<evidence type="ECO:0008006" key="5">
    <source>
        <dbReference type="Google" id="ProtNLM"/>
    </source>
</evidence>
<evidence type="ECO:0000313" key="4">
    <source>
        <dbReference type="Proteomes" id="UP000198319"/>
    </source>
</evidence>
<accession>A0A1S1J7K8</accession>
<dbReference type="RefSeq" id="WP_070906999.1">
    <property type="nucleotide sequence ID" value="NZ_MIKE01000022.1"/>
</dbReference>
<reference evidence="3" key="2">
    <citation type="submission" date="2016-09" db="EMBL/GenBank/DDBJ databases">
        <authorList>
            <person name="Chen S."/>
            <person name="Walker E."/>
        </authorList>
    </citation>
    <scope>NUCLEOTIDE SEQUENCE [LARGE SCALE GENOMIC DNA]</scope>
    <source>
        <strain evidence="3">MSU</strain>
    </source>
</reference>
<dbReference type="Proteomes" id="UP000198319">
    <property type="component" value="Unassembled WGS sequence"/>
</dbReference>
<dbReference type="OrthoDB" id="670847at2"/>
<dbReference type="EMBL" id="MIKE01000022">
    <property type="protein sequence ID" value="OHT45728.1"/>
    <property type="molecule type" value="Genomic_DNA"/>
</dbReference>
<organism evidence="1 3">
    <name type="scientific">Flavobacterium tructae</name>
    <dbReference type="NCBI Taxonomy" id="1114873"/>
    <lineage>
        <taxon>Bacteria</taxon>
        <taxon>Pseudomonadati</taxon>
        <taxon>Bacteroidota</taxon>
        <taxon>Flavobacteriia</taxon>
        <taxon>Flavobacteriales</taxon>
        <taxon>Flavobacteriaceae</taxon>
        <taxon>Flavobacterium</taxon>
    </lineage>
</organism>